<reference evidence="2" key="3">
    <citation type="submission" date="2025-09" db="UniProtKB">
        <authorList>
            <consortium name="Ensembl"/>
        </authorList>
    </citation>
    <scope>IDENTIFICATION</scope>
    <source>
        <strain evidence="2">Glennie</strain>
    </source>
</reference>
<keyword evidence="3" id="KW-1185">Reference proteome</keyword>
<dbReference type="GeneTree" id="ENSGT00390000018426"/>
<dbReference type="STRING" id="9258.ENSOANP00000030545"/>
<sequence length="130" mass="14542">MVEKKPAVRSQAPGQRRVLDRATRQRRMTRQLEALENDNFQDDPHAGLLQLQLGKRLPQFHDDADTGETGDQQGWATGGLEGREREQLGPMRWWGKASGPLPVSQSVVFIEHSLCPGHCTNCLGESRSIN</sequence>
<dbReference type="Proteomes" id="UP000002279">
    <property type="component" value="Chromosome X5"/>
</dbReference>
<dbReference type="Ensembl" id="ENSOANT00000039784.2">
    <property type="protein sequence ID" value="ENSOANP00000030545.2"/>
    <property type="gene ID" value="ENSOANG00000029581.2"/>
</dbReference>
<organism evidence="2 3">
    <name type="scientific">Ornithorhynchus anatinus</name>
    <name type="common">Duckbill platypus</name>
    <dbReference type="NCBI Taxonomy" id="9258"/>
    <lineage>
        <taxon>Eukaryota</taxon>
        <taxon>Metazoa</taxon>
        <taxon>Chordata</taxon>
        <taxon>Craniata</taxon>
        <taxon>Vertebrata</taxon>
        <taxon>Euteleostomi</taxon>
        <taxon>Mammalia</taxon>
        <taxon>Monotremata</taxon>
        <taxon>Ornithorhynchidae</taxon>
        <taxon>Ornithorhynchus</taxon>
    </lineage>
</organism>
<accession>K7EAI8</accession>
<feature type="region of interest" description="Disordered" evidence="1">
    <location>
        <begin position="1"/>
        <end position="25"/>
    </location>
</feature>
<evidence type="ECO:0000313" key="3">
    <source>
        <dbReference type="Proteomes" id="UP000002279"/>
    </source>
</evidence>
<dbReference type="eggNOG" id="KOG3362">
    <property type="taxonomic scope" value="Eukaryota"/>
</dbReference>
<reference evidence="2" key="2">
    <citation type="submission" date="2025-08" db="UniProtKB">
        <authorList>
            <consortium name="Ensembl"/>
        </authorList>
    </citation>
    <scope>IDENTIFICATION</scope>
    <source>
        <strain evidence="2">Glennie</strain>
    </source>
</reference>
<dbReference type="AlphaFoldDB" id="K7EAI8"/>
<evidence type="ECO:0008006" key="4">
    <source>
        <dbReference type="Google" id="ProtNLM"/>
    </source>
</evidence>
<dbReference type="InParanoid" id="K7EAI8"/>
<dbReference type="GO" id="GO:0031491">
    <property type="term" value="F:nucleosome binding"/>
    <property type="evidence" value="ECO:0000318"/>
    <property type="project" value="GO_Central"/>
</dbReference>
<evidence type="ECO:0000256" key="1">
    <source>
        <dbReference type="SAM" id="MobiDB-lite"/>
    </source>
</evidence>
<protein>
    <recommendedName>
        <fullName evidence="4">Zinc finger HIT-type containing 1</fullName>
    </recommendedName>
</protein>
<name>K7EAI8_ORNAN</name>
<dbReference type="Bgee" id="ENSOANG00000029581">
    <property type="expression patterns" value="Expressed in heart and 8 other cell types or tissues"/>
</dbReference>
<dbReference type="HOGENOM" id="CLU_2014519_0_0_1"/>
<feature type="region of interest" description="Disordered" evidence="1">
    <location>
        <begin position="52"/>
        <end position="88"/>
    </location>
</feature>
<reference evidence="2 3" key="1">
    <citation type="journal article" date="2008" name="Nature">
        <title>Genome analysis of the platypus reveals unique signatures of evolution.</title>
        <authorList>
            <person name="Warren W.C."/>
            <person name="Hillier L.W."/>
            <person name="Marshall Graves J.A."/>
            <person name="Birney E."/>
            <person name="Ponting C.P."/>
            <person name="Grutzner F."/>
            <person name="Belov K."/>
            <person name="Miller W."/>
            <person name="Clarke L."/>
            <person name="Chinwalla A.T."/>
            <person name="Yang S.P."/>
            <person name="Heger A."/>
            <person name="Locke D.P."/>
            <person name="Miethke P."/>
            <person name="Waters P.D."/>
            <person name="Veyrunes F."/>
            <person name="Fulton L."/>
            <person name="Fulton B."/>
            <person name="Graves T."/>
            <person name="Wallis J."/>
            <person name="Puente X.S."/>
            <person name="Lopez-Otin C."/>
            <person name="Ordonez G.R."/>
            <person name="Eichler E.E."/>
            <person name="Chen L."/>
            <person name="Cheng Z."/>
            <person name="Deakin J.E."/>
            <person name="Alsop A."/>
            <person name="Thompson K."/>
            <person name="Kirby P."/>
            <person name="Papenfuss A.T."/>
            <person name="Wakefield M.J."/>
            <person name="Olender T."/>
            <person name="Lancet D."/>
            <person name="Huttley G.A."/>
            <person name="Smit A.F."/>
            <person name="Pask A."/>
            <person name="Temple-Smith P."/>
            <person name="Batzer M.A."/>
            <person name="Walker J.A."/>
            <person name="Konkel M.K."/>
            <person name="Harris R.S."/>
            <person name="Whittington C.M."/>
            <person name="Wong E.S."/>
            <person name="Gemmell N.J."/>
            <person name="Buschiazzo E."/>
            <person name="Vargas Jentzsch I.M."/>
            <person name="Merkel A."/>
            <person name="Schmitz J."/>
            <person name="Zemann A."/>
            <person name="Churakov G."/>
            <person name="Kriegs J.O."/>
            <person name="Brosius J."/>
            <person name="Murchison E.P."/>
            <person name="Sachidanandam R."/>
            <person name="Smith C."/>
            <person name="Hannon G.J."/>
            <person name="Tsend-Ayush E."/>
            <person name="McMillan D."/>
            <person name="Attenborough R."/>
            <person name="Rens W."/>
            <person name="Ferguson-Smith M."/>
            <person name="Lefevre C.M."/>
            <person name="Sharp J.A."/>
            <person name="Nicholas K.R."/>
            <person name="Ray D.A."/>
            <person name="Kube M."/>
            <person name="Reinhardt R."/>
            <person name="Pringle T.H."/>
            <person name="Taylor J."/>
            <person name="Jones R.C."/>
            <person name="Nixon B."/>
            <person name="Dacheux J.L."/>
            <person name="Niwa H."/>
            <person name="Sekita Y."/>
            <person name="Huang X."/>
            <person name="Stark A."/>
            <person name="Kheradpour P."/>
            <person name="Kellis M."/>
            <person name="Flicek P."/>
            <person name="Chen Y."/>
            <person name="Webber C."/>
            <person name="Hardison R."/>
            <person name="Nelson J."/>
            <person name="Hallsworth-Pepin K."/>
            <person name="Delehaunty K."/>
            <person name="Markovic C."/>
            <person name="Minx P."/>
            <person name="Feng Y."/>
            <person name="Kremitzki C."/>
            <person name="Mitreva M."/>
            <person name="Glasscock J."/>
            <person name="Wylie T."/>
            <person name="Wohldmann P."/>
            <person name="Thiru P."/>
            <person name="Nhan M.N."/>
            <person name="Pohl C.S."/>
            <person name="Smith S.M."/>
            <person name="Hou S."/>
            <person name="Nefedov M."/>
            <person name="de Jong P.J."/>
            <person name="Renfree M.B."/>
            <person name="Mardis E.R."/>
            <person name="Wilson R.K."/>
        </authorList>
    </citation>
    <scope>NUCLEOTIDE SEQUENCE [LARGE SCALE GENOMIC DNA]</scope>
    <source>
        <strain evidence="2 3">Glennie</strain>
    </source>
</reference>
<dbReference type="GO" id="GO:0000812">
    <property type="term" value="C:Swr1 complex"/>
    <property type="evidence" value="ECO:0000318"/>
    <property type="project" value="GO_Central"/>
</dbReference>
<evidence type="ECO:0000313" key="2">
    <source>
        <dbReference type="Ensembl" id="ENSOANP00000030545.2"/>
    </source>
</evidence>
<proteinExistence type="predicted"/>